<name>A0A411X2Q5_9BURK</name>
<reference evidence="1" key="3">
    <citation type="submission" date="2022-12" db="EMBL/GenBank/DDBJ databases">
        <authorList>
            <person name="Sun Q."/>
            <person name="Kim S."/>
        </authorList>
    </citation>
    <scope>NUCLEOTIDE SEQUENCE</scope>
    <source>
        <strain evidence="1">KCTC 12343</strain>
    </source>
</reference>
<gene>
    <name evidence="2" type="ORF">EYF70_22400</name>
    <name evidence="1" type="ORF">GCM10007387_58050</name>
</gene>
<evidence type="ECO:0000313" key="1">
    <source>
        <dbReference type="EMBL" id="GGY68253.1"/>
    </source>
</evidence>
<protein>
    <submittedName>
        <fullName evidence="1">Uncharacterized protein</fullName>
    </submittedName>
</protein>
<sequence length="119" mass="12870">MNQQKSEALPLSPGFVLKETAASLGQALSRFLGRMLGKSALAERAPLDVAIPESSMAGQQLPDEISCETEQQAVDLCKEMIARGYMAQVHFNAYDYAWSVGISPAMATEQDIPQAHADK</sequence>
<dbReference type="AlphaFoldDB" id="A0A411X2Q5"/>
<dbReference type="RefSeq" id="WP_131147372.1">
    <property type="nucleotide sequence ID" value="NZ_BMWV01000023.1"/>
</dbReference>
<reference evidence="1" key="1">
    <citation type="journal article" date="2014" name="Int. J. Syst. Evol. Microbiol.">
        <title>Complete genome sequence of Corynebacterium casei LMG S-19264T (=DSM 44701T), isolated from a smear-ripened cheese.</title>
        <authorList>
            <consortium name="US DOE Joint Genome Institute (JGI-PGF)"/>
            <person name="Walter F."/>
            <person name="Albersmeier A."/>
            <person name="Kalinowski J."/>
            <person name="Ruckert C."/>
        </authorList>
    </citation>
    <scope>NUCLEOTIDE SEQUENCE</scope>
    <source>
        <strain evidence="1">KCTC 12343</strain>
    </source>
</reference>
<organism evidence="1 4">
    <name type="scientific">Pseudoduganella albidiflava</name>
    <dbReference type="NCBI Taxonomy" id="321983"/>
    <lineage>
        <taxon>Bacteria</taxon>
        <taxon>Pseudomonadati</taxon>
        <taxon>Pseudomonadota</taxon>
        <taxon>Betaproteobacteria</taxon>
        <taxon>Burkholderiales</taxon>
        <taxon>Oxalobacteraceae</taxon>
        <taxon>Telluria group</taxon>
        <taxon>Pseudoduganella</taxon>
    </lineage>
</organism>
<keyword evidence="3" id="KW-1185">Reference proteome</keyword>
<evidence type="ECO:0000313" key="2">
    <source>
        <dbReference type="EMBL" id="QBI03269.1"/>
    </source>
</evidence>
<dbReference type="Proteomes" id="UP000292307">
    <property type="component" value="Chromosome"/>
</dbReference>
<accession>A0A411X2Q5</accession>
<proteinExistence type="predicted"/>
<dbReference type="Proteomes" id="UP000628442">
    <property type="component" value="Unassembled WGS sequence"/>
</dbReference>
<evidence type="ECO:0000313" key="4">
    <source>
        <dbReference type="Proteomes" id="UP000628442"/>
    </source>
</evidence>
<dbReference type="EMBL" id="BMWV01000023">
    <property type="protein sequence ID" value="GGY68253.1"/>
    <property type="molecule type" value="Genomic_DNA"/>
</dbReference>
<dbReference type="OrthoDB" id="8760075at2"/>
<evidence type="ECO:0000313" key="3">
    <source>
        <dbReference type="Proteomes" id="UP000292307"/>
    </source>
</evidence>
<reference evidence="2 3" key="2">
    <citation type="submission" date="2019-02" db="EMBL/GenBank/DDBJ databases">
        <title>Draft Genome Sequences of Six Type Strains of the Genus Massilia.</title>
        <authorList>
            <person name="Miess H."/>
            <person name="Frediansyhah A."/>
            <person name="Gross H."/>
        </authorList>
    </citation>
    <scope>NUCLEOTIDE SEQUENCE [LARGE SCALE GENOMIC DNA]</scope>
    <source>
        <strain evidence="2 3">DSM 17472</strain>
    </source>
</reference>
<dbReference type="EMBL" id="CP036401">
    <property type="protein sequence ID" value="QBI03269.1"/>
    <property type="molecule type" value="Genomic_DNA"/>
</dbReference>